<proteinExistence type="predicted"/>
<accession>A0A7W3JUZ5</accession>
<protein>
    <submittedName>
        <fullName evidence="2">4-amino-4-deoxy-L-arabinose transferase-like glycosyltransferase</fullName>
    </submittedName>
</protein>
<dbReference type="AlphaFoldDB" id="A0A7W3JUZ5"/>
<feature type="transmembrane region" description="Helical" evidence="1">
    <location>
        <begin position="212"/>
        <end position="230"/>
    </location>
</feature>
<comment type="caution">
    <text evidence="2">The sequence shown here is derived from an EMBL/GenBank/DDBJ whole genome shotgun (WGS) entry which is preliminary data.</text>
</comment>
<keyword evidence="3" id="KW-1185">Reference proteome</keyword>
<evidence type="ECO:0000256" key="1">
    <source>
        <dbReference type="SAM" id="Phobius"/>
    </source>
</evidence>
<dbReference type="RefSeq" id="WP_182485137.1">
    <property type="nucleotide sequence ID" value="NZ_JACGWU010000006.1"/>
</dbReference>
<dbReference type="GO" id="GO:0016740">
    <property type="term" value="F:transferase activity"/>
    <property type="evidence" value="ECO:0007669"/>
    <property type="project" value="UniProtKB-KW"/>
</dbReference>
<dbReference type="EMBL" id="JACGWU010000006">
    <property type="protein sequence ID" value="MBA8829719.1"/>
    <property type="molecule type" value="Genomic_DNA"/>
</dbReference>
<feature type="transmembrane region" description="Helical" evidence="1">
    <location>
        <begin position="237"/>
        <end position="256"/>
    </location>
</feature>
<feature type="transmembrane region" description="Helical" evidence="1">
    <location>
        <begin position="165"/>
        <end position="184"/>
    </location>
</feature>
<keyword evidence="2" id="KW-0808">Transferase</keyword>
<feature type="transmembrane region" description="Helical" evidence="1">
    <location>
        <begin position="32"/>
        <end position="52"/>
    </location>
</feature>
<keyword evidence="1" id="KW-0472">Membrane</keyword>
<name>A0A7W3JUZ5_9MICO</name>
<dbReference type="Proteomes" id="UP000524237">
    <property type="component" value="Unassembled WGS sequence"/>
</dbReference>
<feature type="transmembrane region" description="Helical" evidence="1">
    <location>
        <begin position="140"/>
        <end position="159"/>
    </location>
</feature>
<sequence length="548" mass="58781">MLREAGAPVAVPVVDSDVVEDSPPQAGQRIRGTIVVAGLALVVGVMSSAFMFHQDWLLLYSDAQSHLTIARRIFDSKEPGFAQIGTVWLPFPHLLLLPLVASYTLWHTGLAAAILGTGCLAVSAAALWRITARVGFPSAARWVTVAVFVFNPSILYLYTVALTEPVLIACLLAAIAGLSGWIFARPTYSPGQLAITAGIPSAAAILTRYEGWAFVFVGVLFVIIASWRRWRSAKHTLVLVGFYLAVPAAAVIWWLSFNWIVFGSPLEFAKGIYSAAAQQQTLAVAGLLPTQGNLALSLETYDWSIVGFMGIPMLVLAGFGAIVVFISRGLSTTSLIIWMPGFIYPFAILSLYLGQTAIRNGHSLPPGLFNIRFAAGLTPLIALLVGALVAYVFSRSMPAGWALTAIALATTAGFTAWSYTVPLARIDVIREGISTTQSGSDSSAATAWLAAHVKGGDVLIDEGANPVLMQLDVPLSQVYARFTGSSFDRALSSPAEYVTWVYVNTENPSDLVWKAVKNDPGFLSRFALVYESGPIRIYELTSSLEGSR</sequence>
<feature type="transmembrane region" description="Helical" evidence="1">
    <location>
        <begin position="105"/>
        <end position="128"/>
    </location>
</feature>
<evidence type="ECO:0000313" key="2">
    <source>
        <dbReference type="EMBL" id="MBA8829719.1"/>
    </source>
</evidence>
<evidence type="ECO:0000313" key="3">
    <source>
        <dbReference type="Proteomes" id="UP000524237"/>
    </source>
</evidence>
<keyword evidence="1" id="KW-0812">Transmembrane</keyword>
<gene>
    <name evidence="2" type="ORF">FB555_001835</name>
</gene>
<feature type="transmembrane region" description="Helical" evidence="1">
    <location>
        <begin position="373"/>
        <end position="393"/>
    </location>
</feature>
<reference evidence="2 3" key="1">
    <citation type="submission" date="2020-07" db="EMBL/GenBank/DDBJ databases">
        <title>Sequencing the genomes of 1000 actinobacteria strains.</title>
        <authorList>
            <person name="Klenk H.-P."/>
        </authorList>
    </citation>
    <scope>NUCLEOTIDE SEQUENCE [LARGE SCALE GENOMIC DNA]</scope>
    <source>
        <strain evidence="2 3">DSM 23737</strain>
    </source>
</reference>
<organism evidence="2 3">
    <name type="scientific">Alpinimonas psychrophila</name>
    <dbReference type="NCBI Taxonomy" id="748908"/>
    <lineage>
        <taxon>Bacteria</taxon>
        <taxon>Bacillati</taxon>
        <taxon>Actinomycetota</taxon>
        <taxon>Actinomycetes</taxon>
        <taxon>Micrococcales</taxon>
        <taxon>Microbacteriaceae</taxon>
        <taxon>Alpinimonas</taxon>
    </lineage>
</organism>
<keyword evidence="1" id="KW-1133">Transmembrane helix</keyword>
<feature type="transmembrane region" description="Helical" evidence="1">
    <location>
        <begin position="400"/>
        <end position="419"/>
    </location>
</feature>
<feature type="transmembrane region" description="Helical" evidence="1">
    <location>
        <begin position="335"/>
        <end position="353"/>
    </location>
</feature>
<feature type="transmembrane region" description="Helical" evidence="1">
    <location>
        <begin position="303"/>
        <end position="326"/>
    </location>
</feature>